<comment type="caution">
    <text evidence="1">The sequence shown here is derived from an EMBL/GenBank/DDBJ whole genome shotgun (WGS) entry which is preliminary data.</text>
</comment>
<dbReference type="EMBL" id="CM043020">
    <property type="protein sequence ID" value="KAI4459625.1"/>
    <property type="molecule type" value="Genomic_DNA"/>
</dbReference>
<accession>A0ACB9SYJ4</accession>
<reference evidence="1" key="1">
    <citation type="submission" date="2022-04" db="EMBL/GenBank/DDBJ databases">
        <title>Chromosome-scale genome assembly of Holotrichia oblita Faldermann.</title>
        <authorList>
            <person name="Rongchong L."/>
        </authorList>
    </citation>
    <scope>NUCLEOTIDE SEQUENCE</scope>
    <source>
        <strain evidence="1">81SQS9</strain>
    </source>
</reference>
<organism evidence="1 2">
    <name type="scientific">Holotrichia oblita</name>
    <name type="common">Chafer beetle</name>
    <dbReference type="NCBI Taxonomy" id="644536"/>
    <lineage>
        <taxon>Eukaryota</taxon>
        <taxon>Metazoa</taxon>
        <taxon>Ecdysozoa</taxon>
        <taxon>Arthropoda</taxon>
        <taxon>Hexapoda</taxon>
        <taxon>Insecta</taxon>
        <taxon>Pterygota</taxon>
        <taxon>Neoptera</taxon>
        <taxon>Endopterygota</taxon>
        <taxon>Coleoptera</taxon>
        <taxon>Polyphaga</taxon>
        <taxon>Scarabaeiformia</taxon>
        <taxon>Scarabaeidae</taxon>
        <taxon>Melolonthinae</taxon>
        <taxon>Holotrichia</taxon>
    </lineage>
</organism>
<dbReference type="Proteomes" id="UP001056778">
    <property type="component" value="Chromosome 6"/>
</dbReference>
<protein>
    <submittedName>
        <fullName evidence="1">Polyserase-related</fullName>
    </submittedName>
</protein>
<sequence>MPNRGPRGHLRPHIRTNSGGRSGPCGIAQTDNDGEKNGTLPTCDSAIEYIYANVPLPDGRIVGGDPVSIEDYPYQVSIQLLGSHYCGGAIISDRYILSAAHCFAWPTSWYSVRAGSSYHNSGGQVVSAMEFYNHPDYNSTNFDFDISVVLLASSLNFGSGVAPASLPEQNQIFADDTPAVVSGWGALIENGTAPLQLQAVWVPIVSNTKCESLYEVLEYDVTNSMLCAGYDDGGRDACQGDSGGPMVINGQLVGVVSWGEGCARADLPGVYASIYNIHSFLRKIGLPSSKFPFARVPIPDGRIVGGEPVTIEQHPYQVSVQLLSSHWCGGSIVTDRFIVSAAHCFTWPVSWYTVRAGATFHNSGGQVIAVSTITDHPNFSSSTLDNDISILFLASALTFGSGRLGSALTEGGSSPLQLQAVGVPIVSNERCNAAYAPLGWGVTETMICAGYDEGGRDACQGDSGGPLTVDNVLVGIVSWGQGCARAGFPGVYANVAHLRGLLIIKTKHRSAINKTLEFKDIDWDKIVYVTNFHGRAPSSIPHLDDRIVGGTAVRIEEYPYQVSLEYYKTHICGGTIIAANWIVTAGHCVSSVEERDLRVRAGSSYVMRGGLISRVKKIHKNPNYDSWTLDSDIALLELRTPLLFNKGIAPIALPTLDQEVLAGSQSIVTGWGRLSEIGKYVDNLQMVKVPIITMEDCRKAYGASLITDRMICAGYVGVGGKDACQGDSGGPLIVDGELIGVVSWGYGCARPKYPGVYTSVPSLRSFITEISGL</sequence>
<name>A0ACB9SYJ4_HOLOL</name>
<keyword evidence="2" id="KW-1185">Reference proteome</keyword>
<proteinExistence type="predicted"/>
<evidence type="ECO:0000313" key="1">
    <source>
        <dbReference type="EMBL" id="KAI4459625.1"/>
    </source>
</evidence>
<evidence type="ECO:0000313" key="2">
    <source>
        <dbReference type="Proteomes" id="UP001056778"/>
    </source>
</evidence>
<gene>
    <name evidence="1" type="ORF">MML48_6g00006044</name>
</gene>